<evidence type="ECO:0000313" key="15">
    <source>
        <dbReference type="Proteomes" id="UP000582231"/>
    </source>
</evidence>
<dbReference type="Pfam" id="PF02518">
    <property type="entry name" value="HATPase_c"/>
    <property type="match status" value="1"/>
</dbReference>
<comment type="catalytic activity">
    <reaction evidence="1">
        <text>ATP + protein L-histidine = ADP + protein N-phospho-L-histidine.</text>
        <dbReference type="EC" id="2.7.13.3"/>
    </reaction>
</comment>
<feature type="domain" description="Histidine kinase" evidence="12">
    <location>
        <begin position="241"/>
        <end position="466"/>
    </location>
</feature>
<evidence type="ECO:0000256" key="4">
    <source>
        <dbReference type="ARBA" id="ARBA00022553"/>
    </source>
</evidence>
<dbReference type="InterPro" id="IPR036097">
    <property type="entry name" value="HisK_dim/P_sf"/>
</dbReference>
<dbReference type="CDD" id="cd00075">
    <property type="entry name" value="HATPase"/>
    <property type="match status" value="1"/>
</dbReference>
<evidence type="ECO:0000313" key="14">
    <source>
        <dbReference type="EMBL" id="NYD31868.1"/>
    </source>
</evidence>
<evidence type="ECO:0000256" key="7">
    <source>
        <dbReference type="ARBA" id="ARBA00022777"/>
    </source>
</evidence>
<evidence type="ECO:0000256" key="9">
    <source>
        <dbReference type="ARBA" id="ARBA00023012"/>
    </source>
</evidence>
<dbReference type="Pfam" id="PF00512">
    <property type="entry name" value="HisKA"/>
    <property type="match status" value="1"/>
</dbReference>
<evidence type="ECO:0000259" key="13">
    <source>
        <dbReference type="PROSITE" id="PS50885"/>
    </source>
</evidence>
<dbReference type="Pfam" id="PF00672">
    <property type="entry name" value="HAMP"/>
    <property type="match status" value="1"/>
</dbReference>
<dbReference type="EMBL" id="JACCBF010000001">
    <property type="protein sequence ID" value="NYD31868.1"/>
    <property type="molecule type" value="Genomic_DNA"/>
</dbReference>
<dbReference type="Proteomes" id="UP000582231">
    <property type="component" value="Unassembled WGS sequence"/>
</dbReference>
<comment type="subcellular location">
    <subcellularLocation>
        <location evidence="2">Cell membrane</location>
    </subcellularLocation>
</comment>
<feature type="transmembrane region" description="Helical" evidence="11">
    <location>
        <begin position="18"/>
        <end position="39"/>
    </location>
</feature>
<dbReference type="Gene3D" id="3.30.565.10">
    <property type="entry name" value="Histidine kinase-like ATPase, C-terminal domain"/>
    <property type="match status" value="1"/>
</dbReference>
<dbReference type="SMART" id="SM00387">
    <property type="entry name" value="HATPase_c"/>
    <property type="match status" value="1"/>
</dbReference>
<dbReference type="PROSITE" id="PS50109">
    <property type="entry name" value="HIS_KIN"/>
    <property type="match status" value="1"/>
</dbReference>
<gene>
    <name evidence="14" type="ORF">BJ958_003414</name>
</gene>
<evidence type="ECO:0000256" key="10">
    <source>
        <dbReference type="ARBA" id="ARBA00023136"/>
    </source>
</evidence>
<keyword evidence="9" id="KW-0902">Two-component regulatory system</keyword>
<dbReference type="InterPro" id="IPR003660">
    <property type="entry name" value="HAMP_dom"/>
</dbReference>
<evidence type="ECO:0000256" key="2">
    <source>
        <dbReference type="ARBA" id="ARBA00004236"/>
    </source>
</evidence>
<name>A0A852RMP9_9ACTN</name>
<evidence type="ECO:0000256" key="5">
    <source>
        <dbReference type="ARBA" id="ARBA00022679"/>
    </source>
</evidence>
<dbReference type="InterPro" id="IPR003594">
    <property type="entry name" value="HATPase_dom"/>
</dbReference>
<keyword evidence="5" id="KW-0808">Transferase</keyword>
<dbReference type="SMART" id="SM00388">
    <property type="entry name" value="HisKA"/>
    <property type="match status" value="1"/>
</dbReference>
<dbReference type="GO" id="GO:0000155">
    <property type="term" value="F:phosphorelay sensor kinase activity"/>
    <property type="evidence" value="ECO:0007669"/>
    <property type="project" value="InterPro"/>
</dbReference>
<dbReference type="EC" id="2.7.13.3" evidence="3"/>
<dbReference type="Gene3D" id="1.10.287.130">
    <property type="match status" value="1"/>
</dbReference>
<keyword evidence="4" id="KW-0597">Phosphoprotein</keyword>
<accession>A0A852RMP9</accession>
<keyword evidence="6 11" id="KW-0812">Transmembrane</keyword>
<feature type="domain" description="HAMP" evidence="13">
    <location>
        <begin position="179"/>
        <end position="233"/>
    </location>
</feature>
<dbReference type="RefSeq" id="WP_343052715.1">
    <property type="nucleotide sequence ID" value="NZ_BAABEF010000001.1"/>
</dbReference>
<evidence type="ECO:0000259" key="12">
    <source>
        <dbReference type="PROSITE" id="PS50109"/>
    </source>
</evidence>
<dbReference type="CDD" id="cd06225">
    <property type="entry name" value="HAMP"/>
    <property type="match status" value="1"/>
</dbReference>
<dbReference type="PRINTS" id="PR00344">
    <property type="entry name" value="BCTRLSENSOR"/>
</dbReference>
<keyword evidence="8 11" id="KW-1133">Transmembrane helix</keyword>
<protein>
    <recommendedName>
        <fullName evidence="3">histidine kinase</fullName>
        <ecNumber evidence="3">2.7.13.3</ecNumber>
    </recommendedName>
</protein>
<comment type="caution">
    <text evidence="14">The sequence shown here is derived from an EMBL/GenBank/DDBJ whole genome shotgun (WGS) entry which is preliminary data.</text>
</comment>
<dbReference type="PANTHER" id="PTHR45436:SF5">
    <property type="entry name" value="SENSOR HISTIDINE KINASE TRCS"/>
    <property type="match status" value="1"/>
</dbReference>
<evidence type="ECO:0000256" key="6">
    <source>
        <dbReference type="ARBA" id="ARBA00022692"/>
    </source>
</evidence>
<dbReference type="SMART" id="SM00304">
    <property type="entry name" value="HAMP"/>
    <property type="match status" value="1"/>
</dbReference>
<dbReference type="InterPro" id="IPR003661">
    <property type="entry name" value="HisK_dim/P_dom"/>
</dbReference>
<reference evidence="14 15" key="1">
    <citation type="submission" date="2020-07" db="EMBL/GenBank/DDBJ databases">
        <title>Sequencing the genomes of 1000 actinobacteria strains.</title>
        <authorList>
            <person name="Klenk H.-P."/>
        </authorList>
    </citation>
    <scope>NUCLEOTIDE SEQUENCE [LARGE SCALE GENOMIC DNA]</scope>
    <source>
        <strain evidence="14 15">DSM 19082</strain>
    </source>
</reference>
<dbReference type="SUPFAM" id="SSF158472">
    <property type="entry name" value="HAMP domain-like"/>
    <property type="match status" value="1"/>
</dbReference>
<proteinExistence type="predicted"/>
<dbReference type="PANTHER" id="PTHR45436">
    <property type="entry name" value="SENSOR HISTIDINE KINASE YKOH"/>
    <property type="match status" value="1"/>
</dbReference>
<organism evidence="14 15">
    <name type="scientific">Nocardioides kongjuensis</name>
    <dbReference type="NCBI Taxonomy" id="349522"/>
    <lineage>
        <taxon>Bacteria</taxon>
        <taxon>Bacillati</taxon>
        <taxon>Actinomycetota</taxon>
        <taxon>Actinomycetes</taxon>
        <taxon>Propionibacteriales</taxon>
        <taxon>Nocardioidaceae</taxon>
        <taxon>Nocardioides</taxon>
    </lineage>
</organism>
<keyword evidence="10 11" id="KW-0472">Membrane</keyword>
<dbReference type="AlphaFoldDB" id="A0A852RMP9"/>
<dbReference type="InterPro" id="IPR036890">
    <property type="entry name" value="HATPase_C_sf"/>
</dbReference>
<dbReference type="Gene3D" id="6.10.340.10">
    <property type="match status" value="1"/>
</dbReference>
<dbReference type="InterPro" id="IPR050428">
    <property type="entry name" value="TCS_sensor_his_kinase"/>
</dbReference>
<dbReference type="SUPFAM" id="SSF47384">
    <property type="entry name" value="Homodimeric domain of signal transducing histidine kinase"/>
    <property type="match status" value="1"/>
</dbReference>
<sequence>MNPARLARPRSWPLRARLVAGFSVATLVVLVAAGAFVYWRVDFALDRALDTELAHGVSTLAPLVGDDGMARDRDAAEAVGLAWQVLDPAGTVLDRGGPAGTTPMLVSSGFGKHDVEARLSTGWASYRIRAVGLAHQRRLLVGVRRDREDEALRELMLQLVVAGLGTLLVTAFVGDRLARAALRPVERYRQQAAAIAAGAADLRLEVPVGRDDEVTRLGHTFNDMLAGLERALERERQFVAEASHELRTPLTLLTGRIQLARRRQRTVEEHERILGELAIDLDRLARLADQLLHVGADPAGGSRSDLAQVVTRVVEERRVADPAGAAGWEVELLAPTAPVGLADHEVERVLANLLDNAARHGAPPVRLVVDRPAAGWVRLAVSDAGPGMPPALLATATQRFTRAEEARSRTGAGLGLALVAGLTERAGGQLRLCQAGQHVLRPPGASDLPCDHGTGLTVTVLLPEAQVTD</sequence>
<keyword evidence="15" id="KW-1185">Reference proteome</keyword>
<dbReference type="CDD" id="cd00082">
    <property type="entry name" value="HisKA"/>
    <property type="match status" value="1"/>
</dbReference>
<dbReference type="PROSITE" id="PS50885">
    <property type="entry name" value="HAMP"/>
    <property type="match status" value="1"/>
</dbReference>
<evidence type="ECO:0000256" key="11">
    <source>
        <dbReference type="SAM" id="Phobius"/>
    </source>
</evidence>
<keyword evidence="7 14" id="KW-0418">Kinase</keyword>
<dbReference type="GO" id="GO:0005886">
    <property type="term" value="C:plasma membrane"/>
    <property type="evidence" value="ECO:0007669"/>
    <property type="project" value="UniProtKB-SubCell"/>
</dbReference>
<dbReference type="SUPFAM" id="SSF55874">
    <property type="entry name" value="ATPase domain of HSP90 chaperone/DNA topoisomerase II/histidine kinase"/>
    <property type="match status" value="1"/>
</dbReference>
<evidence type="ECO:0000256" key="8">
    <source>
        <dbReference type="ARBA" id="ARBA00022989"/>
    </source>
</evidence>
<dbReference type="InterPro" id="IPR005467">
    <property type="entry name" value="His_kinase_dom"/>
</dbReference>
<evidence type="ECO:0000256" key="1">
    <source>
        <dbReference type="ARBA" id="ARBA00000085"/>
    </source>
</evidence>
<dbReference type="InterPro" id="IPR004358">
    <property type="entry name" value="Sig_transdc_His_kin-like_C"/>
</dbReference>
<evidence type="ECO:0000256" key="3">
    <source>
        <dbReference type="ARBA" id="ARBA00012438"/>
    </source>
</evidence>